<evidence type="ECO:0000313" key="2">
    <source>
        <dbReference type="Proteomes" id="UP000822331"/>
    </source>
</evidence>
<gene>
    <name evidence="1" type="ORF">G6L72_25340</name>
</gene>
<name>A0ABX2JB47_9HYPH</name>
<accession>A0ABX2JB47</accession>
<comment type="caution">
    <text evidence="1">The sequence shown here is derived from an EMBL/GenBank/DDBJ whole genome shotgun (WGS) entry which is preliminary data.</text>
</comment>
<dbReference type="EMBL" id="JAAMCP010000018">
    <property type="protein sequence ID" value="NTF40009.1"/>
    <property type="molecule type" value="Genomic_DNA"/>
</dbReference>
<dbReference type="Proteomes" id="UP000822331">
    <property type="component" value="Unassembled WGS sequence"/>
</dbReference>
<evidence type="ECO:0000313" key="1">
    <source>
        <dbReference type="EMBL" id="NTF40009.1"/>
    </source>
</evidence>
<sequence>MICSQATGCEIVRASKPASGVQSMRESLSAPRMFGLASLFHTFLMRIAREARDGGDGGDLTDAVTALMQIWDLHMAA</sequence>
<protein>
    <submittedName>
        <fullName evidence="1">Uncharacterized protein</fullName>
    </submittedName>
</protein>
<keyword evidence="2" id="KW-1185">Reference proteome</keyword>
<organism evidence="1 2">
    <name type="scientific">Agrobacterium rubi</name>
    <dbReference type="NCBI Taxonomy" id="28099"/>
    <lineage>
        <taxon>Bacteria</taxon>
        <taxon>Pseudomonadati</taxon>
        <taxon>Pseudomonadota</taxon>
        <taxon>Alphaproteobacteria</taxon>
        <taxon>Hyphomicrobiales</taxon>
        <taxon>Rhizobiaceae</taxon>
        <taxon>Rhizobium/Agrobacterium group</taxon>
        <taxon>Agrobacterium</taxon>
    </lineage>
</organism>
<reference evidence="1 2" key="1">
    <citation type="journal article" date="2020" name="Science">
        <title>Unexpected conservation and global transmission of agrobacterial virulence plasmids.</title>
        <authorList>
            <person name="Weisberg A.J."/>
            <person name="Davis E.W. 2nd"/>
            <person name="Tabima J."/>
            <person name="Belcher M.S."/>
            <person name="Miller M."/>
            <person name="Kuo C.H."/>
            <person name="Loper J.E."/>
            <person name="Grunwald N.J."/>
            <person name="Putnam M.L."/>
            <person name="Chang J.H."/>
        </authorList>
    </citation>
    <scope>NUCLEOTIDE SEQUENCE [LARGE SCALE GENOMIC DNA]</scope>
    <source>
        <strain evidence="1 2">A19/93</strain>
    </source>
</reference>
<proteinExistence type="predicted"/>